<keyword evidence="1" id="KW-1133">Transmembrane helix</keyword>
<name>A0ABY9GGY9_9PSED</name>
<dbReference type="InterPro" id="IPR029058">
    <property type="entry name" value="AB_hydrolase_fold"/>
</dbReference>
<evidence type="ECO:0000313" key="2">
    <source>
        <dbReference type="EMBL" id="WLH14739.1"/>
    </source>
</evidence>
<evidence type="ECO:0000256" key="1">
    <source>
        <dbReference type="SAM" id="Phobius"/>
    </source>
</evidence>
<keyword evidence="1" id="KW-0472">Membrane</keyword>
<feature type="transmembrane region" description="Helical" evidence="1">
    <location>
        <begin position="33"/>
        <end position="54"/>
    </location>
</feature>
<protein>
    <submittedName>
        <fullName evidence="2">Uncharacterized protein</fullName>
    </submittedName>
</protein>
<dbReference type="Proteomes" id="UP001230339">
    <property type="component" value="Chromosome"/>
</dbReference>
<reference evidence="2 3" key="1">
    <citation type="submission" date="2023-02" db="EMBL/GenBank/DDBJ databases">
        <title>Evolution of Hrp T3SS in non-pathogenic Pseudomonas fluorescens.</title>
        <authorList>
            <person name="Liao K."/>
            <person name="Wei H."/>
            <person name="Gu Y."/>
        </authorList>
    </citation>
    <scope>NUCLEOTIDE SEQUENCE [LARGE SCALE GENOMIC DNA]</scope>
    <source>
        <strain evidence="2 3">FP205</strain>
    </source>
</reference>
<organism evidence="2 3">
    <name type="scientific">Pseudomonas hefeiensis</name>
    <dbReference type="NCBI Taxonomy" id="2738125"/>
    <lineage>
        <taxon>Bacteria</taxon>
        <taxon>Pseudomonadati</taxon>
        <taxon>Pseudomonadota</taxon>
        <taxon>Gammaproteobacteria</taxon>
        <taxon>Pseudomonadales</taxon>
        <taxon>Pseudomonadaceae</taxon>
        <taxon>Pseudomonas</taxon>
    </lineage>
</organism>
<dbReference type="EMBL" id="CP117449">
    <property type="protein sequence ID" value="WLH14739.1"/>
    <property type="molecule type" value="Genomic_DNA"/>
</dbReference>
<proteinExistence type="predicted"/>
<evidence type="ECO:0000313" key="3">
    <source>
        <dbReference type="Proteomes" id="UP001230339"/>
    </source>
</evidence>
<dbReference type="RefSeq" id="WP_305389409.1">
    <property type="nucleotide sequence ID" value="NZ_CP117426.1"/>
</dbReference>
<keyword evidence="1" id="KW-0812">Transmembrane</keyword>
<accession>A0ABY9GGY9</accession>
<keyword evidence="3" id="KW-1185">Reference proteome</keyword>
<sequence length="94" mass="10535">MIAITQWFVVALRPPHLAAIAFGEGGADLDAIGARVFVASLINVIYICGTFLGWQGTWSRDRWLRVYDAHDWNEDFNPANTDDLLGCFDHVLKV</sequence>
<dbReference type="Gene3D" id="3.40.50.1820">
    <property type="entry name" value="alpha/beta hydrolase"/>
    <property type="match status" value="1"/>
</dbReference>
<gene>
    <name evidence="2" type="ORF">PSH57_10685</name>
</gene>